<feature type="binding site" evidence="9">
    <location>
        <position position="1433"/>
    </location>
    <ligand>
        <name>NAD(+)</name>
        <dbReference type="ChEBI" id="CHEBI:57540"/>
    </ligand>
</feature>
<feature type="transmembrane region" description="Helical" evidence="11">
    <location>
        <begin position="159"/>
        <end position="182"/>
    </location>
</feature>
<evidence type="ECO:0000256" key="4">
    <source>
        <dbReference type="ARBA" id="ARBA00022692"/>
    </source>
</evidence>
<dbReference type="SUPFAM" id="SSF51735">
    <property type="entry name" value="NAD(P)-binding Rossmann-fold domains"/>
    <property type="match status" value="1"/>
</dbReference>
<keyword evidence="17" id="KW-1185">Reference proteome</keyword>
<feature type="site" description="Important for catalytic activity" evidence="9">
    <location>
        <position position="1435"/>
    </location>
</feature>
<name>A0ABR3V974_HUMIN</name>
<dbReference type="CDD" id="cd05302">
    <property type="entry name" value="FDH"/>
    <property type="match status" value="1"/>
</dbReference>
<feature type="domain" description="Heterokaryon incompatibility" evidence="14">
    <location>
        <begin position="608"/>
        <end position="773"/>
    </location>
</feature>
<keyword evidence="4 11" id="KW-0812">Transmembrane</keyword>
<dbReference type="Gene3D" id="1.20.1740.10">
    <property type="entry name" value="Amino acid/polyamine transporter I"/>
    <property type="match status" value="1"/>
</dbReference>
<feature type="transmembrane region" description="Helical" evidence="11">
    <location>
        <begin position="513"/>
        <end position="537"/>
    </location>
</feature>
<feature type="transmembrane region" description="Helical" evidence="11">
    <location>
        <begin position="403"/>
        <end position="424"/>
    </location>
</feature>
<feature type="transmembrane region" description="Helical" evidence="11">
    <location>
        <begin position="247"/>
        <end position="266"/>
    </location>
</feature>
<feature type="binding site" evidence="9">
    <location>
        <begin position="1351"/>
        <end position="1352"/>
    </location>
    <ligand>
        <name>NAD(+)</name>
        <dbReference type="ChEBI" id="CHEBI:57540"/>
    </ligand>
</feature>
<comment type="catalytic activity">
    <reaction evidence="1 9">
        <text>formate + NAD(+) = CO2 + NADH</text>
        <dbReference type="Rhea" id="RHEA:15985"/>
        <dbReference type="ChEBI" id="CHEBI:15740"/>
        <dbReference type="ChEBI" id="CHEBI:16526"/>
        <dbReference type="ChEBI" id="CHEBI:57540"/>
        <dbReference type="ChEBI" id="CHEBI:57945"/>
        <dbReference type="EC" id="1.17.1.9"/>
    </reaction>
</comment>
<protein>
    <recommendedName>
        <fullName evidence="3 9">Formate dehydrogenase</fullName>
        <shortName evidence="9">FDH</shortName>
        <ecNumber evidence="3 9">1.17.1.9</ecNumber>
    </recommendedName>
    <alternativeName>
        <fullName evidence="9">NAD-dependent formate dehydrogenase</fullName>
    </alternativeName>
</protein>
<dbReference type="Pfam" id="PF00389">
    <property type="entry name" value="2-Hacid_dh"/>
    <property type="match status" value="1"/>
</dbReference>
<dbReference type="HAMAP" id="MF_03210">
    <property type="entry name" value="Formate_dehydrogenase"/>
    <property type="match status" value="1"/>
</dbReference>
<feature type="compositionally biased region" description="Low complexity" evidence="10">
    <location>
        <begin position="38"/>
        <end position="47"/>
    </location>
</feature>
<feature type="transmembrane region" description="Helical" evidence="11">
    <location>
        <begin position="203"/>
        <end position="227"/>
    </location>
</feature>
<evidence type="ECO:0000259" key="15">
    <source>
        <dbReference type="Pfam" id="PF26640"/>
    </source>
</evidence>
<evidence type="ECO:0000256" key="9">
    <source>
        <dbReference type="HAMAP-Rule" id="MF_03210"/>
    </source>
</evidence>
<dbReference type="NCBIfam" id="NF005750">
    <property type="entry name" value="PRK07574.1"/>
    <property type="match status" value="1"/>
</dbReference>
<evidence type="ECO:0000256" key="6">
    <source>
        <dbReference type="ARBA" id="ARBA00023002"/>
    </source>
</evidence>
<dbReference type="PANTHER" id="PTHR11785:SF512">
    <property type="entry name" value="SOBREMESA, ISOFORM B"/>
    <property type="match status" value="1"/>
</dbReference>
<dbReference type="Proteomes" id="UP001583172">
    <property type="component" value="Unassembled WGS sequence"/>
</dbReference>
<dbReference type="InterPro" id="IPR036291">
    <property type="entry name" value="NAD(P)-bd_dom_sf"/>
</dbReference>
<feature type="region of interest" description="Disordered" evidence="10">
    <location>
        <begin position="19"/>
        <end position="68"/>
    </location>
</feature>
<dbReference type="EC" id="1.17.1.9" evidence="3 9"/>
<dbReference type="Gene3D" id="3.40.50.720">
    <property type="entry name" value="NAD(P)-binding Rossmann-like Domain"/>
    <property type="match status" value="2"/>
</dbReference>
<comment type="subcellular location">
    <subcellularLocation>
        <location evidence="9">Cytoplasm</location>
    </subcellularLocation>
    <subcellularLocation>
        <location evidence="2">Membrane</location>
        <topology evidence="2">Multi-pass membrane protein</topology>
    </subcellularLocation>
</comment>
<keyword evidence="8 11" id="KW-0472">Membrane</keyword>
<feature type="binding site" evidence="9">
    <location>
        <position position="1534"/>
    </location>
    <ligand>
        <name>NAD(+)</name>
        <dbReference type="ChEBI" id="CHEBI:57540"/>
    </ligand>
</feature>
<feature type="transmembrane region" description="Helical" evidence="11">
    <location>
        <begin position="575"/>
        <end position="593"/>
    </location>
</feature>
<feature type="binding site" evidence="9">
    <location>
        <position position="1296"/>
    </location>
    <ligand>
        <name>substrate</name>
    </ligand>
</feature>
<feature type="binding site" evidence="9">
    <location>
        <position position="1459"/>
    </location>
    <ligand>
        <name>NAD(+)</name>
        <dbReference type="ChEBI" id="CHEBI:57540"/>
    </ligand>
</feature>
<dbReference type="Pfam" id="PF13520">
    <property type="entry name" value="AA_permease_2"/>
    <property type="match status" value="1"/>
</dbReference>
<dbReference type="InterPro" id="IPR006140">
    <property type="entry name" value="D-isomer_DH_NAD-bd"/>
</dbReference>
<dbReference type="InterPro" id="IPR006139">
    <property type="entry name" value="D-isomer_2_OHA_DH_cat_dom"/>
</dbReference>
<dbReference type="InterPro" id="IPR002293">
    <property type="entry name" value="AA/rel_permease1"/>
</dbReference>
<dbReference type="Pfam" id="PF26640">
    <property type="entry name" value="DUF8212"/>
    <property type="match status" value="1"/>
</dbReference>
<feature type="domain" description="DUF8212" evidence="15">
    <location>
        <begin position="861"/>
        <end position="929"/>
    </location>
</feature>
<dbReference type="InterPro" id="IPR058525">
    <property type="entry name" value="DUF8212"/>
</dbReference>
<comment type="caution">
    <text evidence="9">Lacks conserved residue(s) required for the propagation of feature annotation.</text>
</comment>
<dbReference type="EMBL" id="JAZGSY010000227">
    <property type="protein sequence ID" value="KAL1838252.1"/>
    <property type="molecule type" value="Genomic_DNA"/>
</dbReference>
<feature type="domain" description="D-isomer specific 2-hydroxyacid dehydrogenase NAD-binding" evidence="13">
    <location>
        <begin position="1306"/>
        <end position="1489"/>
    </location>
</feature>
<evidence type="ECO:0000313" key="16">
    <source>
        <dbReference type="EMBL" id="KAL1838252.1"/>
    </source>
</evidence>
<comment type="similarity">
    <text evidence="9">Belongs to the D-isomer specific 2-hydroxyacid dehydrogenase family. FDH subfamily.</text>
</comment>
<organism evidence="16 17">
    <name type="scientific">Humicola insolens</name>
    <name type="common">Soft-rot fungus</name>
    <dbReference type="NCBI Taxonomy" id="85995"/>
    <lineage>
        <taxon>Eukaryota</taxon>
        <taxon>Fungi</taxon>
        <taxon>Dikarya</taxon>
        <taxon>Ascomycota</taxon>
        <taxon>Pezizomycotina</taxon>
        <taxon>Sordariomycetes</taxon>
        <taxon>Sordariomycetidae</taxon>
        <taxon>Sordariales</taxon>
        <taxon>Chaetomiaceae</taxon>
        <taxon>Mycothermus</taxon>
    </lineage>
</organism>
<dbReference type="InterPro" id="IPR033689">
    <property type="entry name" value="FDH_NAD-dep"/>
</dbReference>
<accession>A0ABR3V974</accession>
<dbReference type="Pfam" id="PF06985">
    <property type="entry name" value="HET"/>
    <property type="match status" value="1"/>
</dbReference>
<evidence type="ECO:0000259" key="12">
    <source>
        <dbReference type="Pfam" id="PF00389"/>
    </source>
</evidence>
<dbReference type="SUPFAM" id="SSF52283">
    <property type="entry name" value="Formate/glycerate dehydrogenase catalytic domain-like"/>
    <property type="match status" value="1"/>
</dbReference>
<feature type="domain" description="D-isomer specific 2-hydroxyacid dehydrogenase catalytic" evidence="12">
    <location>
        <begin position="1210"/>
        <end position="1501"/>
    </location>
</feature>
<keyword evidence="6 9" id="KW-0560">Oxidoreductase</keyword>
<feature type="transmembrane region" description="Helical" evidence="11">
    <location>
        <begin position="324"/>
        <end position="341"/>
    </location>
</feature>
<dbReference type="PROSITE" id="PS00065">
    <property type="entry name" value="D_2_HYDROXYACID_DH_1"/>
    <property type="match status" value="1"/>
</dbReference>
<comment type="function">
    <text evidence="9">Catalyzes the NAD(+)-dependent oxidation of formate to carbon dioxide. Formate oxidation is the final step in the methanol oxidation pathway in methylotrophic microorganisms. Has a role in the detoxification of exogenous formate in non-methylotrophic organisms.</text>
</comment>
<feature type="transmembrane region" description="Helical" evidence="11">
    <location>
        <begin position="278"/>
        <end position="304"/>
    </location>
</feature>
<feature type="compositionally biased region" description="Acidic residues" evidence="10">
    <location>
        <begin position="741"/>
        <end position="750"/>
    </location>
</feature>
<feature type="binding site" evidence="9">
    <location>
        <begin position="1488"/>
        <end position="1491"/>
    </location>
    <ligand>
        <name>NAD(+)</name>
        <dbReference type="ChEBI" id="CHEBI:57540"/>
    </ligand>
</feature>
<evidence type="ECO:0000256" key="7">
    <source>
        <dbReference type="ARBA" id="ARBA00023027"/>
    </source>
</evidence>
<feature type="binding site" evidence="9">
    <location>
        <position position="1270"/>
    </location>
    <ligand>
        <name>substrate</name>
    </ligand>
</feature>
<keyword evidence="7 9" id="KW-0520">NAD</keyword>
<evidence type="ECO:0000259" key="13">
    <source>
        <dbReference type="Pfam" id="PF02826"/>
    </source>
</evidence>
<dbReference type="InterPro" id="IPR029752">
    <property type="entry name" value="D-isomer_DH_CS1"/>
</dbReference>
<evidence type="ECO:0000256" key="1">
    <source>
        <dbReference type="ARBA" id="ARBA00000455"/>
    </source>
</evidence>
<evidence type="ECO:0000256" key="11">
    <source>
        <dbReference type="SAM" id="Phobius"/>
    </source>
</evidence>
<evidence type="ECO:0000256" key="3">
    <source>
        <dbReference type="ARBA" id="ARBA00013128"/>
    </source>
</evidence>
<dbReference type="InterPro" id="IPR010730">
    <property type="entry name" value="HET"/>
</dbReference>
<dbReference type="InterPro" id="IPR029753">
    <property type="entry name" value="D-isomer_DH_CS"/>
</dbReference>
<evidence type="ECO:0000256" key="2">
    <source>
        <dbReference type="ARBA" id="ARBA00004141"/>
    </source>
</evidence>
<evidence type="ECO:0000256" key="5">
    <source>
        <dbReference type="ARBA" id="ARBA00022989"/>
    </source>
</evidence>
<proteinExistence type="inferred from homology"/>
<feature type="transmembrane region" description="Helical" evidence="11">
    <location>
        <begin position="486"/>
        <end position="507"/>
    </location>
</feature>
<keyword evidence="9" id="KW-0963">Cytoplasm</keyword>
<sequence>MPPLYSNLPGHARDSLELASLASSSQAAGGADDDDISSRPSLSSSRRASLERDDPRDSANPAAPSASRHRSYSVSSAFEFTANLFPLSSTAGTNGGYAPLGPTASSTARQGGGALNGGSLEKHKTLTYLNGLSLIVGLIIGSGIFSSPSQVNMHAGSPGAALIVWLVAGVLAWTGAASYAELGGAIPLNGGSQVYLAKILGELAGFLFTWVAVLVLKPGSAAIIAIIMGEYLVRAVIGAEAETVNPWINKAVALVGLTVVTFFNCVSTRLGTRINDMLMFLKFVALLGVTVIGIVVAATGFSVTGPANRDWKDHPWFEGTNMDASAWAVALYAGLWAFDGWDNTNYVVGEFRNPSRDLPRVIHTAMPLVIASYILANVAYFLVLPRETINSSNTVAVMFGSKVFGPIGALVLALIVSASCFGALNSSTFTSSRLIYVAGKEGYIPSLFGRLGGSGDPSASELSTLRTRSWFKRKLARLVGDEDTGLFFTPVSALILNAVLTAGYIAVGEFGTLVTFYGVAGYTFYFLTVLALIVLRVREPDLERPYKTWITTPICFCCVSLFLLSRAVFAQPLQTLVVVGFVVAGVPVPSTLIPRLVSFTDSKTIPPYAILSHTWEQDEVTFQELQAAAAAAAASGNVITTPSITITGLHTTGSIGPVTPLSSRAGFLKIQQTCHLARARDNLSHAWVDTCCIDKTSSAELTEAINSMFAWYRDAAVCYVYLADLAPAPSRRPASPRSEETEREGEGEEDDKQRLARELPCCRWFTRGWTLQEMIAPREVVFFDRDWNERCSKQGFVELVSSASGVPKPLLLHETTVEDYSVARRMSWAARRETTRVEDRAYCLLGIFNVHLSLIYGEGEKAFQRLQAAIVQSTPDLSIFCWTWRKVDDDGRQQTVPVYCGVLADSPRRFEECGDIEVDSGDSAFANFSVTTRGIQSDASLLWVVRHREDGRPRVILATLSNVKDDQRYAIGIYLRKIGGGLYVRCFPEGLVLVDWNPRRAELPSDNARSAVVEKLTLVTTLPTAFSNLDGPGPVLGNRISALRVNWGPLGVREALPRSHWDWDDEVFFGCHRISRGWCAYFVHGYLSVGQGGPGSQVRLRLLLACFGWNNGEPQIMLANLDHVGPEARVLLMAQLDQVKFEHSQQAFSIIQDVFEGQLRLEAGIAKSYRPVRYLRTVKVLAVLYDGGKHAEQVPDLLGTTENELGIRKWLEDQGHTLVTTSDKEGENSTFDCELEDAEVIITTPFHPGYLTAERLARAKKLKLAITAGIGSDHVDLNAANKTNGGITVAEVTGSNVVSVAEHVVMTILVLVRNFVPAHEMIEAGRWDVAEAAKNEFDLEGKVVGTVGVGRIGERVLRRLKPFDCKELLYYDYQPLSPEKEAEIGCRRVESLEEMLGQCDVVTINCPLHEKTYGLFNKDLIAKMKPGSWLVNTARGAIVVKEDVAEALRSGHLRGYGGDVWFPQPAPADHVLRTAKNPFGGGNAMVPHMSGTSLDAQKRYADGTKRILESYLSGRFDYRPEDLIVHGGDYATRSYGQREKK</sequence>
<feature type="transmembrane region" description="Helical" evidence="11">
    <location>
        <begin position="128"/>
        <end position="147"/>
    </location>
</feature>
<comment type="caution">
    <text evidence="16">The sequence shown here is derived from an EMBL/GenBank/DDBJ whole genome shotgun (WGS) entry which is preliminary data.</text>
</comment>
<gene>
    <name evidence="16" type="ORF">VTJ49DRAFT_2861</name>
</gene>
<evidence type="ECO:0000256" key="8">
    <source>
        <dbReference type="ARBA" id="ARBA00023136"/>
    </source>
</evidence>
<evidence type="ECO:0000259" key="14">
    <source>
        <dbReference type="Pfam" id="PF06985"/>
    </source>
</evidence>
<feature type="region of interest" description="Disordered" evidence="10">
    <location>
        <begin position="728"/>
        <end position="753"/>
    </location>
</feature>
<reference evidence="16 17" key="1">
    <citation type="journal article" date="2024" name="Commun. Biol.">
        <title>Comparative genomic analysis of thermophilic fungi reveals convergent evolutionary adaptations and gene losses.</title>
        <authorList>
            <person name="Steindorff A.S."/>
            <person name="Aguilar-Pontes M.V."/>
            <person name="Robinson A.J."/>
            <person name="Andreopoulos B."/>
            <person name="LaButti K."/>
            <person name="Kuo A."/>
            <person name="Mondo S."/>
            <person name="Riley R."/>
            <person name="Otillar R."/>
            <person name="Haridas S."/>
            <person name="Lipzen A."/>
            <person name="Grimwood J."/>
            <person name="Schmutz J."/>
            <person name="Clum A."/>
            <person name="Reid I.D."/>
            <person name="Moisan M.C."/>
            <person name="Butler G."/>
            <person name="Nguyen T.T.M."/>
            <person name="Dewar K."/>
            <person name="Conant G."/>
            <person name="Drula E."/>
            <person name="Henrissat B."/>
            <person name="Hansel C."/>
            <person name="Singer S."/>
            <person name="Hutchinson M.I."/>
            <person name="de Vries R.P."/>
            <person name="Natvig D.O."/>
            <person name="Powell A.J."/>
            <person name="Tsang A."/>
            <person name="Grigoriev I.V."/>
        </authorList>
    </citation>
    <scope>NUCLEOTIDE SEQUENCE [LARGE SCALE GENOMIC DNA]</scope>
    <source>
        <strain evidence="16 17">CBS 620.91</strain>
    </source>
</reference>
<feature type="transmembrane region" description="Helical" evidence="11">
    <location>
        <begin position="361"/>
        <end position="383"/>
    </location>
</feature>
<feature type="binding site" evidence="9">
    <location>
        <begin position="1407"/>
        <end position="1411"/>
    </location>
    <ligand>
        <name>NAD(+)</name>
        <dbReference type="ChEBI" id="CHEBI:57540"/>
    </ligand>
</feature>
<evidence type="ECO:0000313" key="17">
    <source>
        <dbReference type="Proteomes" id="UP001583172"/>
    </source>
</evidence>
<feature type="compositionally biased region" description="Basic and acidic residues" evidence="10">
    <location>
        <begin position="48"/>
        <end position="57"/>
    </location>
</feature>
<dbReference type="InterPro" id="IPR050598">
    <property type="entry name" value="AminoAcid_Transporter"/>
</dbReference>
<keyword evidence="5 11" id="KW-1133">Transmembrane helix</keyword>
<dbReference type="PROSITE" id="PS00670">
    <property type="entry name" value="D_2_HYDROXYACID_DH_2"/>
    <property type="match status" value="1"/>
</dbReference>
<feature type="transmembrane region" description="Helical" evidence="11">
    <location>
        <begin position="549"/>
        <end position="569"/>
    </location>
</feature>
<feature type="compositionally biased region" description="Low complexity" evidence="10">
    <location>
        <begin position="19"/>
        <end position="30"/>
    </location>
</feature>
<feature type="site" description="Important for catalytic activity" evidence="9">
    <location>
        <position position="1488"/>
    </location>
</feature>
<feature type="binding site" evidence="9">
    <location>
        <position position="1372"/>
    </location>
    <ligand>
        <name>NAD(+)</name>
        <dbReference type="ChEBI" id="CHEBI:57540"/>
    </ligand>
</feature>
<dbReference type="PROSITE" id="PS00671">
    <property type="entry name" value="D_2_HYDROXYACID_DH_3"/>
    <property type="match status" value="1"/>
</dbReference>
<dbReference type="Pfam" id="PF02826">
    <property type="entry name" value="2-Hacid_dh_C"/>
    <property type="match status" value="1"/>
</dbReference>
<dbReference type="PANTHER" id="PTHR11785">
    <property type="entry name" value="AMINO ACID TRANSPORTER"/>
    <property type="match status" value="1"/>
</dbReference>
<comment type="subunit">
    <text evidence="9">Homodimer.</text>
</comment>
<evidence type="ECO:0000256" key="10">
    <source>
        <dbReference type="SAM" id="MobiDB-lite"/>
    </source>
</evidence>